<protein>
    <submittedName>
        <fullName evidence="1 2">Uncharacterized protein</fullName>
    </submittedName>
</protein>
<dbReference type="PANTHER" id="PTHR34123">
    <property type="entry name" value="OS04G0578200 PROTEIN"/>
    <property type="match status" value="1"/>
</dbReference>
<dbReference type="InParanoid" id="A0A0R0JAW7"/>
<dbReference type="PANTHER" id="PTHR34123:SF1">
    <property type="entry name" value="OS04G0578200 PROTEIN"/>
    <property type="match status" value="1"/>
</dbReference>
<evidence type="ECO:0000313" key="3">
    <source>
        <dbReference type="Proteomes" id="UP000008827"/>
    </source>
</evidence>
<reference evidence="2" key="2">
    <citation type="submission" date="2018-02" db="UniProtKB">
        <authorList>
            <consortium name="EnsemblPlants"/>
        </authorList>
    </citation>
    <scope>IDENTIFICATION</scope>
    <source>
        <strain evidence="2">Williams 82</strain>
    </source>
</reference>
<dbReference type="EnsemblPlants" id="KRH48031">
    <property type="protein sequence ID" value="KRH48031"/>
    <property type="gene ID" value="GLYMA_07G064000"/>
</dbReference>
<dbReference type="EMBL" id="CM000840">
    <property type="protein sequence ID" value="KRH48031.1"/>
    <property type="molecule type" value="Genomic_DNA"/>
</dbReference>
<dbReference type="Gramene" id="KRH48031">
    <property type="protein sequence ID" value="KRH48031"/>
    <property type="gene ID" value="GLYMA_07G064000"/>
</dbReference>
<reference evidence="1" key="3">
    <citation type="submission" date="2018-07" db="EMBL/GenBank/DDBJ databases">
        <title>WGS assembly of Glycine max.</title>
        <authorList>
            <person name="Schmutz J."/>
            <person name="Cannon S."/>
            <person name="Schlueter J."/>
            <person name="Ma J."/>
            <person name="Mitros T."/>
            <person name="Nelson W."/>
            <person name="Hyten D."/>
            <person name="Song Q."/>
            <person name="Thelen J."/>
            <person name="Cheng J."/>
            <person name="Xu D."/>
            <person name="Hellsten U."/>
            <person name="May G."/>
            <person name="Yu Y."/>
            <person name="Sakurai T."/>
            <person name="Umezawa T."/>
            <person name="Bhattacharyya M."/>
            <person name="Sandhu D."/>
            <person name="Valliyodan B."/>
            <person name="Lindquist E."/>
            <person name="Peto M."/>
            <person name="Grant D."/>
            <person name="Shu S."/>
            <person name="Goodstein D."/>
            <person name="Barry K."/>
            <person name="Futrell-Griggs M."/>
            <person name="Abernathy B."/>
            <person name="Du J."/>
            <person name="Tian Z."/>
            <person name="Zhu L."/>
            <person name="Gill N."/>
            <person name="Joshi T."/>
            <person name="Libault M."/>
            <person name="Sethuraman A."/>
            <person name="Zhang X."/>
            <person name="Shinozaki K."/>
            <person name="Nguyen H."/>
            <person name="Wing R."/>
            <person name="Cregan P."/>
            <person name="Specht J."/>
            <person name="Grimwood J."/>
            <person name="Rokhsar D."/>
            <person name="Stacey G."/>
            <person name="Shoemaker R."/>
            <person name="Jackson S."/>
        </authorList>
    </citation>
    <scope>NUCLEOTIDE SEQUENCE</scope>
    <source>
        <tissue evidence="1">Callus</tissue>
    </source>
</reference>
<gene>
    <name evidence="1" type="ORF">GLYMA_07G064000</name>
</gene>
<accession>A0A0R0JAW7</accession>
<evidence type="ECO:0000313" key="1">
    <source>
        <dbReference type="EMBL" id="KRH48031.1"/>
    </source>
</evidence>
<dbReference type="Proteomes" id="UP000008827">
    <property type="component" value="Chromosome 7"/>
</dbReference>
<dbReference type="STRING" id="3847.A0A0R0JAW7"/>
<keyword evidence="3" id="KW-1185">Reference proteome</keyword>
<name>A0A0R0JAW7_SOYBN</name>
<reference evidence="1 2" key="1">
    <citation type="journal article" date="2010" name="Nature">
        <title>Genome sequence of the palaeopolyploid soybean.</title>
        <authorList>
            <person name="Schmutz J."/>
            <person name="Cannon S.B."/>
            <person name="Schlueter J."/>
            <person name="Ma J."/>
            <person name="Mitros T."/>
            <person name="Nelson W."/>
            <person name="Hyten D.L."/>
            <person name="Song Q."/>
            <person name="Thelen J.J."/>
            <person name="Cheng J."/>
            <person name="Xu D."/>
            <person name="Hellsten U."/>
            <person name="May G.D."/>
            <person name="Yu Y."/>
            <person name="Sakurai T."/>
            <person name="Umezawa T."/>
            <person name="Bhattacharyya M.K."/>
            <person name="Sandhu D."/>
            <person name="Valliyodan B."/>
            <person name="Lindquist E."/>
            <person name="Peto M."/>
            <person name="Grant D."/>
            <person name="Shu S."/>
            <person name="Goodstein D."/>
            <person name="Barry K."/>
            <person name="Futrell-Griggs M."/>
            <person name="Abernathy B."/>
            <person name="Du J."/>
            <person name="Tian Z."/>
            <person name="Zhu L."/>
            <person name="Gill N."/>
            <person name="Joshi T."/>
            <person name="Libault M."/>
            <person name="Sethuraman A."/>
            <person name="Zhang X.-C."/>
            <person name="Shinozaki K."/>
            <person name="Nguyen H.T."/>
            <person name="Wing R.A."/>
            <person name="Cregan P."/>
            <person name="Specht J."/>
            <person name="Grimwood J."/>
            <person name="Rokhsar D."/>
            <person name="Stacey G."/>
            <person name="Shoemaker R.C."/>
            <person name="Jackson S.A."/>
        </authorList>
    </citation>
    <scope>NUCLEOTIDE SEQUENCE</scope>
    <source>
        <strain evidence="2">cv. Williams 82</strain>
        <tissue evidence="1">Callus</tissue>
    </source>
</reference>
<evidence type="ECO:0000313" key="2">
    <source>
        <dbReference type="EnsemblPlants" id="KRH48031"/>
    </source>
</evidence>
<sequence length="91" mass="10790">MQLMKWEDFEDRGIGHWRFNCILSFPWKPILSATGYTKYYFDAQSGKSMQVIKTHWNVPKKALFKQILRPSSGFGLKDYVDMWLKAVQLKL</sequence>
<dbReference type="AlphaFoldDB" id="A0A0R0JAW7"/>
<dbReference type="PaxDb" id="3847-GLYMA07G07041.1"/>
<organism evidence="1">
    <name type="scientific">Glycine max</name>
    <name type="common">Soybean</name>
    <name type="synonym">Glycine hispida</name>
    <dbReference type="NCBI Taxonomy" id="3847"/>
    <lineage>
        <taxon>Eukaryota</taxon>
        <taxon>Viridiplantae</taxon>
        <taxon>Streptophyta</taxon>
        <taxon>Embryophyta</taxon>
        <taxon>Tracheophyta</taxon>
        <taxon>Spermatophyta</taxon>
        <taxon>Magnoliopsida</taxon>
        <taxon>eudicotyledons</taxon>
        <taxon>Gunneridae</taxon>
        <taxon>Pentapetalae</taxon>
        <taxon>rosids</taxon>
        <taxon>fabids</taxon>
        <taxon>Fabales</taxon>
        <taxon>Fabaceae</taxon>
        <taxon>Papilionoideae</taxon>
        <taxon>50 kb inversion clade</taxon>
        <taxon>NPAAA clade</taxon>
        <taxon>indigoferoid/millettioid clade</taxon>
        <taxon>Phaseoleae</taxon>
        <taxon>Glycine</taxon>
        <taxon>Glycine subgen. Soja</taxon>
    </lineage>
</organism>
<proteinExistence type="predicted"/>